<proteinExistence type="predicted"/>
<dbReference type="PROSITE" id="PS51257">
    <property type="entry name" value="PROKAR_LIPOPROTEIN"/>
    <property type="match status" value="1"/>
</dbReference>
<dbReference type="HOGENOM" id="CLU_2734071_0_0_10"/>
<dbReference type="Proteomes" id="UP000011058">
    <property type="component" value="Chromosome"/>
</dbReference>
<evidence type="ECO:0000313" key="1">
    <source>
        <dbReference type="EMBL" id="CCH03237.1"/>
    </source>
</evidence>
<name>I0KGI4_9BACT</name>
<sequence length="71" mass="7786">MFSLKGQKTGFPGVQPFVLACAIVCLESKKITGTYWQLTKGKKTNRLVVQSVLCDQRLALSKAGIDKAQRS</sequence>
<gene>
    <name evidence="1" type="ORF">FAES_5238</name>
</gene>
<dbReference type="KEGG" id="fae:FAES_5238"/>
<keyword evidence="2" id="KW-1185">Reference proteome</keyword>
<organism evidence="1 2">
    <name type="scientific">Fibrella aestuarina BUZ 2</name>
    <dbReference type="NCBI Taxonomy" id="1166018"/>
    <lineage>
        <taxon>Bacteria</taxon>
        <taxon>Pseudomonadati</taxon>
        <taxon>Bacteroidota</taxon>
        <taxon>Cytophagia</taxon>
        <taxon>Cytophagales</taxon>
        <taxon>Spirosomataceae</taxon>
        <taxon>Fibrella</taxon>
    </lineage>
</organism>
<dbReference type="AlphaFoldDB" id="I0KGI4"/>
<reference evidence="1 2" key="1">
    <citation type="journal article" date="2012" name="J. Bacteriol.">
        <title>Genome Sequence of Fibrella aestuarina BUZ 2T, a Filamentous Marine Bacterium.</title>
        <authorList>
            <person name="Filippini M."/>
            <person name="Qi W."/>
            <person name="Blom J."/>
            <person name="Goesmann A."/>
            <person name="Smits T.H."/>
            <person name="Bagheri H.C."/>
        </authorList>
    </citation>
    <scope>NUCLEOTIDE SEQUENCE [LARGE SCALE GENOMIC DNA]</scope>
    <source>
        <strain evidence="2">BUZ 2T</strain>
    </source>
</reference>
<dbReference type="EMBL" id="HE796683">
    <property type="protein sequence ID" value="CCH03237.1"/>
    <property type="molecule type" value="Genomic_DNA"/>
</dbReference>
<accession>I0KGI4</accession>
<evidence type="ECO:0000313" key="2">
    <source>
        <dbReference type="Proteomes" id="UP000011058"/>
    </source>
</evidence>
<protein>
    <submittedName>
        <fullName evidence="1">Uncharacterized protein</fullName>
    </submittedName>
</protein>